<evidence type="ECO:0000256" key="2">
    <source>
        <dbReference type="ARBA" id="ARBA00006432"/>
    </source>
</evidence>
<evidence type="ECO:0000256" key="1">
    <source>
        <dbReference type="ARBA" id="ARBA00001957"/>
    </source>
</evidence>
<comment type="caution">
    <text evidence="7">The sequence shown here is derived from an EMBL/GenBank/DDBJ whole genome shotgun (WGS) entry which is preliminary data.</text>
</comment>
<dbReference type="FunFam" id="3.30.300.30:FF:000010">
    <property type="entry name" value="Enterobactin synthetase component F"/>
    <property type="match status" value="1"/>
</dbReference>
<keyword evidence="3" id="KW-0596">Phosphopantetheine</keyword>
<dbReference type="PANTHER" id="PTHR45527:SF14">
    <property type="entry name" value="PLIPASTATIN SYNTHASE SUBUNIT B"/>
    <property type="match status" value="1"/>
</dbReference>
<dbReference type="InterPro" id="IPR020806">
    <property type="entry name" value="PKS_PP-bd"/>
</dbReference>
<sequence>DDQVKIRGHRIEPGEVEARLRALPGIAQAAVLARPSPSGLQLVGYITPHKGHGQESYGQEGQDQESHGQDGAGLDTARIRAELAAVLPEAMVPAHLVLLDTFPLTPNGKLDRRALPAPEAALAHQTGDDYVAPRNPTETALASIWAEVLGIPNIGVTQNFFEKGGDSLQAIRVVSRLRERFDRPCSPKDLFERPTIEALSRVFEPGEHGAVAGAKTKQLDALLSAFEDA</sequence>
<comment type="cofactor">
    <cofactor evidence="1">
        <name>pantetheine 4'-phosphate</name>
        <dbReference type="ChEBI" id="CHEBI:47942"/>
    </cofactor>
</comment>
<evidence type="ECO:0000313" key="7">
    <source>
        <dbReference type="EMBL" id="MBB3905712.1"/>
    </source>
</evidence>
<evidence type="ECO:0000259" key="6">
    <source>
        <dbReference type="PROSITE" id="PS50075"/>
    </source>
</evidence>
<evidence type="ECO:0000313" key="8">
    <source>
        <dbReference type="Proteomes" id="UP000517759"/>
    </source>
</evidence>
<dbReference type="GO" id="GO:0005829">
    <property type="term" value="C:cytosol"/>
    <property type="evidence" value="ECO:0007669"/>
    <property type="project" value="TreeGrafter"/>
</dbReference>
<dbReference type="InterPro" id="IPR029058">
    <property type="entry name" value="AB_hydrolase_fold"/>
</dbReference>
<dbReference type="Gene3D" id="3.30.300.30">
    <property type="match status" value="1"/>
</dbReference>
<dbReference type="Proteomes" id="UP000517759">
    <property type="component" value="Unassembled WGS sequence"/>
</dbReference>
<keyword evidence="4" id="KW-0597">Phosphoprotein</keyword>
<dbReference type="SUPFAM" id="SSF56801">
    <property type="entry name" value="Acetyl-CoA synthetase-like"/>
    <property type="match status" value="1"/>
</dbReference>
<feature type="non-terminal residue" evidence="7">
    <location>
        <position position="1"/>
    </location>
</feature>
<dbReference type="GO" id="GO:0031177">
    <property type="term" value="F:phosphopantetheine binding"/>
    <property type="evidence" value="ECO:0007669"/>
    <property type="project" value="InterPro"/>
</dbReference>
<dbReference type="InterPro" id="IPR009081">
    <property type="entry name" value="PP-bd_ACP"/>
</dbReference>
<dbReference type="InterPro" id="IPR025110">
    <property type="entry name" value="AMP-bd_C"/>
</dbReference>
<dbReference type="GO" id="GO:0044550">
    <property type="term" value="P:secondary metabolite biosynthetic process"/>
    <property type="evidence" value="ECO:0007669"/>
    <property type="project" value="TreeGrafter"/>
</dbReference>
<evidence type="ECO:0000256" key="5">
    <source>
        <dbReference type="SAM" id="MobiDB-lite"/>
    </source>
</evidence>
<dbReference type="FunFam" id="1.10.1200.10:FF:000005">
    <property type="entry name" value="Nonribosomal peptide synthetase 1"/>
    <property type="match status" value="1"/>
</dbReference>
<evidence type="ECO:0000256" key="3">
    <source>
        <dbReference type="ARBA" id="ARBA00022450"/>
    </source>
</evidence>
<dbReference type="PANTHER" id="PTHR45527">
    <property type="entry name" value="NONRIBOSOMAL PEPTIDE SYNTHETASE"/>
    <property type="match status" value="1"/>
</dbReference>
<protein>
    <submittedName>
        <fullName evidence="7">Acyl carrier protein</fullName>
    </submittedName>
</protein>
<dbReference type="RefSeq" id="WP_183516085.1">
    <property type="nucleotide sequence ID" value="NZ_JACIDN010000023.1"/>
</dbReference>
<name>A0A7W6ALK9_9HYPH</name>
<dbReference type="EMBL" id="JACIDN010000023">
    <property type="protein sequence ID" value="MBB3905712.1"/>
    <property type="molecule type" value="Genomic_DNA"/>
</dbReference>
<feature type="domain" description="Carrier" evidence="6">
    <location>
        <begin position="132"/>
        <end position="207"/>
    </location>
</feature>
<dbReference type="Pfam" id="PF00550">
    <property type="entry name" value="PP-binding"/>
    <property type="match status" value="1"/>
</dbReference>
<dbReference type="Pfam" id="PF13193">
    <property type="entry name" value="AMP-binding_C"/>
    <property type="match status" value="1"/>
</dbReference>
<dbReference type="SMART" id="SM00823">
    <property type="entry name" value="PKS_PP"/>
    <property type="match status" value="1"/>
</dbReference>
<evidence type="ECO:0000256" key="4">
    <source>
        <dbReference type="ARBA" id="ARBA00022553"/>
    </source>
</evidence>
<proteinExistence type="inferred from homology"/>
<organism evidence="7 8">
    <name type="scientific">Methylobacterium brachythecii</name>
    <dbReference type="NCBI Taxonomy" id="1176177"/>
    <lineage>
        <taxon>Bacteria</taxon>
        <taxon>Pseudomonadati</taxon>
        <taxon>Pseudomonadota</taxon>
        <taxon>Alphaproteobacteria</taxon>
        <taxon>Hyphomicrobiales</taxon>
        <taxon>Methylobacteriaceae</taxon>
        <taxon>Methylobacterium</taxon>
    </lineage>
</organism>
<accession>A0A7W6ALK9</accession>
<reference evidence="7 8" key="1">
    <citation type="submission" date="2020-08" db="EMBL/GenBank/DDBJ databases">
        <title>Genomic Encyclopedia of Type Strains, Phase IV (KMG-IV): sequencing the most valuable type-strain genomes for metagenomic binning, comparative biology and taxonomic classification.</title>
        <authorList>
            <person name="Goeker M."/>
        </authorList>
    </citation>
    <scope>NUCLEOTIDE SEQUENCE [LARGE SCALE GENOMIC DNA]</scope>
    <source>
        <strain evidence="7 8">DSM 24105</strain>
    </source>
</reference>
<dbReference type="InterPro" id="IPR036736">
    <property type="entry name" value="ACP-like_sf"/>
</dbReference>
<dbReference type="GO" id="GO:0043041">
    <property type="term" value="P:amino acid activation for nonribosomal peptide biosynthetic process"/>
    <property type="evidence" value="ECO:0007669"/>
    <property type="project" value="TreeGrafter"/>
</dbReference>
<dbReference type="Gene3D" id="3.40.50.1820">
    <property type="entry name" value="alpha/beta hydrolase"/>
    <property type="match status" value="1"/>
</dbReference>
<feature type="region of interest" description="Disordered" evidence="5">
    <location>
        <begin position="45"/>
        <end position="72"/>
    </location>
</feature>
<comment type="similarity">
    <text evidence="2">Belongs to the ATP-dependent AMP-binding enzyme family.</text>
</comment>
<dbReference type="InterPro" id="IPR045851">
    <property type="entry name" value="AMP-bd_C_sf"/>
</dbReference>
<dbReference type="AlphaFoldDB" id="A0A7W6ALK9"/>
<gene>
    <name evidence="7" type="ORF">GGR33_005260</name>
</gene>
<dbReference type="SUPFAM" id="SSF47336">
    <property type="entry name" value="ACP-like"/>
    <property type="match status" value="1"/>
</dbReference>
<dbReference type="PROSITE" id="PS50075">
    <property type="entry name" value="CARRIER"/>
    <property type="match status" value="1"/>
</dbReference>